<accession>R8BL46</accession>
<dbReference type="Gene3D" id="3.20.20.100">
    <property type="entry name" value="NADP-dependent oxidoreductase domain"/>
    <property type="match status" value="1"/>
</dbReference>
<sequence>MSTSAQEAAPWPPLQEKLILKGYETTAMPTLIYGTAWKAEKTADFVYKAIKAGFRGIDTAGQPKHYKEPLVGEGIRKAINEGIVTRKDLYIQTKFCPVGGQDPNDMPYDPHLPITDQIHASIASSIRNLATPDQETPYLDCVVLHSPYSKARDTLTAYQVLSSYVPHSIRHLGISNVTLAELQALVASADDGDVDISGAPLLPPAVVQNRFYRATAYDGKLRAWCRERGIAFQSFWTLSANRDLLRHPVVEAARQAAQAGVGAEQNITIDKAVALYALVLGLRGTAMLDGTTDEEHMRGDVQGLEAVRRWTEGEGRETFGQLLEDFRWVIGEGGQA</sequence>
<dbReference type="InterPro" id="IPR020471">
    <property type="entry name" value="AKR"/>
</dbReference>
<proteinExistence type="predicted"/>
<reference evidence="4" key="1">
    <citation type="journal article" date="2013" name="Genome Announc.">
        <title>Draft genome sequence of the ascomycete Phaeoacremonium aleophilum strain UCR-PA7, a causal agent of the esca disease complex in grapevines.</title>
        <authorList>
            <person name="Blanco-Ulate B."/>
            <person name="Rolshausen P."/>
            <person name="Cantu D."/>
        </authorList>
    </citation>
    <scope>NUCLEOTIDE SEQUENCE [LARGE SCALE GENOMIC DNA]</scope>
    <source>
        <strain evidence="4">UCR-PA7</strain>
    </source>
</reference>
<keyword evidence="1" id="KW-0560">Oxidoreductase</keyword>
<evidence type="ECO:0000259" key="2">
    <source>
        <dbReference type="Pfam" id="PF00248"/>
    </source>
</evidence>
<dbReference type="GeneID" id="19324911"/>
<organism evidence="3 4">
    <name type="scientific">Phaeoacremonium minimum (strain UCR-PA7)</name>
    <name type="common">Esca disease fungus</name>
    <name type="synonym">Togninia minima</name>
    <dbReference type="NCBI Taxonomy" id="1286976"/>
    <lineage>
        <taxon>Eukaryota</taxon>
        <taxon>Fungi</taxon>
        <taxon>Dikarya</taxon>
        <taxon>Ascomycota</taxon>
        <taxon>Pezizomycotina</taxon>
        <taxon>Sordariomycetes</taxon>
        <taxon>Sordariomycetidae</taxon>
        <taxon>Togniniales</taxon>
        <taxon>Togniniaceae</taxon>
        <taxon>Phaeoacremonium</taxon>
    </lineage>
</organism>
<dbReference type="Proteomes" id="UP000014074">
    <property type="component" value="Unassembled WGS sequence"/>
</dbReference>
<dbReference type="Pfam" id="PF00248">
    <property type="entry name" value="Aldo_ket_red"/>
    <property type="match status" value="1"/>
</dbReference>
<dbReference type="KEGG" id="tmn:UCRPA7_4458"/>
<name>R8BL46_PHAM7</name>
<dbReference type="InterPro" id="IPR023210">
    <property type="entry name" value="NADP_OxRdtase_dom"/>
</dbReference>
<dbReference type="PANTHER" id="PTHR11732">
    <property type="entry name" value="ALDO/KETO REDUCTASE"/>
    <property type="match status" value="1"/>
</dbReference>
<dbReference type="eggNOG" id="KOG1577">
    <property type="taxonomic scope" value="Eukaryota"/>
</dbReference>
<dbReference type="AlphaFoldDB" id="R8BL46"/>
<evidence type="ECO:0000256" key="1">
    <source>
        <dbReference type="ARBA" id="ARBA00023002"/>
    </source>
</evidence>
<dbReference type="OrthoDB" id="5357513at2759"/>
<gene>
    <name evidence="3" type="ORF">UCRPA7_4458</name>
</gene>
<dbReference type="SUPFAM" id="SSF51430">
    <property type="entry name" value="NAD(P)-linked oxidoreductase"/>
    <property type="match status" value="1"/>
</dbReference>
<dbReference type="EMBL" id="KB933118">
    <property type="protein sequence ID" value="EOO00074.1"/>
    <property type="molecule type" value="Genomic_DNA"/>
</dbReference>
<dbReference type="GO" id="GO:0016491">
    <property type="term" value="F:oxidoreductase activity"/>
    <property type="evidence" value="ECO:0007669"/>
    <property type="project" value="UniProtKB-KW"/>
</dbReference>
<dbReference type="HOGENOM" id="CLU_023205_10_1_1"/>
<dbReference type="InterPro" id="IPR036812">
    <property type="entry name" value="NAD(P)_OxRdtase_dom_sf"/>
</dbReference>
<protein>
    <submittedName>
        <fullName evidence="3">Putative aldo-keto reductase protein</fullName>
    </submittedName>
</protein>
<dbReference type="RefSeq" id="XP_007915235.1">
    <property type="nucleotide sequence ID" value="XM_007917044.1"/>
</dbReference>
<keyword evidence="4" id="KW-1185">Reference proteome</keyword>
<feature type="domain" description="NADP-dependent oxidoreductase" evidence="2">
    <location>
        <begin position="37"/>
        <end position="235"/>
    </location>
</feature>
<evidence type="ECO:0000313" key="3">
    <source>
        <dbReference type="EMBL" id="EOO00074.1"/>
    </source>
</evidence>
<evidence type="ECO:0000313" key="4">
    <source>
        <dbReference type="Proteomes" id="UP000014074"/>
    </source>
</evidence>